<feature type="transmembrane region" description="Helical" evidence="1">
    <location>
        <begin position="12"/>
        <end position="33"/>
    </location>
</feature>
<evidence type="ECO:0000313" key="3">
    <source>
        <dbReference type="Proteomes" id="UP000176303"/>
    </source>
</evidence>
<evidence type="ECO:0000256" key="1">
    <source>
        <dbReference type="SAM" id="Phobius"/>
    </source>
</evidence>
<reference evidence="2 3" key="1">
    <citation type="journal article" date="2016" name="Nat. Commun.">
        <title>Thousands of microbial genomes shed light on interconnected biogeochemical processes in an aquifer system.</title>
        <authorList>
            <person name="Anantharaman K."/>
            <person name="Brown C.T."/>
            <person name="Hug L.A."/>
            <person name="Sharon I."/>
            <person name="Castelle C.J."/>
            <person name="Probst A.J."/>
            <person name="Thomas B.C."/>
            <person name="Singh A."/>
            <person name="Wilkins M.J."/>
            <person name="Karaoz U."/>
            <person name="Brodie E.L."/>
            <person name="Williams K.H."/>
            <person name="Hubbard S.S."/>
            <person name="Banfield J.F."/>
        </authorList>
    </citation>
    <scope>NUCLEOTIDE SEQUENCE [LARGE SCALE GENOMIC DNA]</scope>
</reference>
<keyword evidence="1" id="KW-0812">Transmembrane</keyword>
<dbReference type="Proteomes" id="UP000176303">
    <property type="component" value="Unassembled WGS sequence"/>
</dbReference>
<accession>A0A1F7U6S2</accession>
<dbReference type="STRING" id="1802391.A3D72_00390"/>
<proteinExistence type="predicted"/>
<comment type="caution">
    <text evidence="2">The sequence shown here is derived from an EMBL/GenBank/DDBJ whole genome shotgun (WGS) entry which is preliminary data.</text>
</comment>
<keyword evidence="1" id="KW-1133">Transmembrane helix</keyword>
<dbReference type="AlphaFoldDB" id="A0A1F7U6S2"/>
<evidence type="ECO:0000313" key="2">
    <source>
        <dbReference type="EMBL" id="OGL73921.1"/>
    </source>
</evidence>
<name>A0A1F7U6S2_9BACT</name>
<keyword evidence="1" id="KW-0472">Membrane</keyword>
<dbReference type="EMBL" id="MGDZ01000014">
    <property type="protein sequence ID" value="OGL73921.1"/>
    <property type="molecule type" value="Genomic_DNA"/>
</dbReference>
<gene>
    <name evidence="2" type="ORF">A3D72_00390</name>
</gene>
<sequence>MSDNNTRGNVLLLSLLVLSGIMLGGVTIGDLVLRSIRSAKQTDAAAVAYYAAESGAEDALYHLRKTEQPPAEHANFSLDNGASVERVTVSGEPVIYASIVKDSFIEFNLFDKGDLAQPSGVEALRFSWDDECGGASSMELSYAEWTPGAAVLWPDTFAKFRFSHAVSPVTHTAFRAADRSYRVRLQAGGCDAQNMTVSSFSDDAATLPKDIPSRLTITSTATYGGTEQALLVRAPPDSPLSGIFDFAVFSECSIDKDGVPACP</sequence>
<organism evidence="2 3">
    <name type="scientific">Candidatus Uhrbacteria bacterium RIFCSPHIGHO2_02_FULL_57_19</name>
    <dbReference type="NCBI Taxonomy" id="1802391"/>
    <lineage>
        <taxon>Bacteria</taxon>
        <taxon>Candidatus Uhriibacteriota</taxon>
    </lineage>
</organism>
<protein>
    <submittedName>
        <fullName evidence="2">Uncharacterized protein</fullName>
    </submittedName>
</protein>